<dbReference type="Proteomes" id="UP000663828">
    <property type="component" value="Unassembled WGS sequence"/>
</dbReference>
<gene>
    <name evidence="2" type="ORF">XAT740_LOCUS18164</name>
</gene>
<evidence type="ECO:0000313" key="2">
    <source>
        <dbReference type="EMBL" id="CAF1097365.1"/>
    </source>
</evidence>
<feature type="chain" id="PRO_5032688826" evidence="1">
    <location>
        <begin position="34"/>
        <end position="144"/>
    </location>
</feature>
<accession>A0A814NWI6</accession>
<dbReference type="EMBL" id="CAJNOR010001205">
    <property type="protein sequence ID" value="CAF1097365.1"/>
    <property type="molecule type" value="Genomic_DNA"/>
</dbReference>
<sequence length="144" mass="17074">MQVNTTSFYSSMLPFRVLAILFFLESMVSLVKADDDPVLFENDHITCYSDRLVIPFYYFPYGSKTVKYKNIRSVELLDAKDLSFFQTKTWGMALSSIWWPLDIRRQWRKHYLVIDANQWPKIGITMNDEDTIKVYKLIRPKVLS</sequence>
<name>A0A814NWI6_ADIRI</name>
<feature type="signal peptide" evidence="1">
    <location>
        <begin position="1"/>
        <end position="33"/>
    </location>
</feature>
<evidence type="ECO:0000256" key="1">
    <source>
        <dbReference type="SAM" id="SignalP"/>
    </source>
</evidence>
<proteinExistence type="predicted"/>
<protein>
    <submittedName>
        <fullName evidence="2">Uncharacterized protein</fullName>
    </submittedName>
</protein>
<evidence type="ECO:0000313" key="3">
    <source>
        <dbReference type="Proteomes" id="UP000663828"/>
    </source>
</evidence>
<organism evidence="2 3">
    <name type="scientific">Adineta ricciae</name>
    <name type="common">Rotifer</name>
    <dbReference type="NCBI Taxonomy" id="249248"/>
    <lineage>
        <taxon>Eukaryota</taxon>
        <taxon>Metazoa</taxon>
        <taxon>Spiralia</taxon>
        <taxon>Gnathifera</taxon>
        <taxon>Rotifera</taxon>
        <taxon>Eurotatoria</taxon>
        <taxon>Bdelloidea</taxon>
        <taxon>Adinetida</taxon>
        <taxon>Adinetidae</taxon>
        <taxon>Adineta</taxon>
    </lineage>
</organism>
<keyword evidence="1" id="KW-0732">Signal</keyword>
<keyword evidence="3" id="KW-1185">Reference proteome</keyword>
<reference evidence="2" key="1">
    <citation type="submission" date="2021-02" db="EMBL/GenBank/DDBJ databases">
        <authorList>
            <person name="Nowell W R."/>
        </authorList>
    </citation>
    <scope>NUCLEOTIDE SEQUENCE</scope>
</reference>
<dbReference type="AlphaFoldDB" id="A0A814NWI6"/>
<comment type="caution">
    <text evidence="2">The sequence shown here is derived from an EMBL/GenBank/DDBJ whole genome shotgun (WGS) entry which is preliminary data.</text>
</comment>